<keyword evidence="2" id="KW-1133">Transmembrane helix</keyword>
<dbReference type="InterPro" id="IPR038765">
    <property type="entry name" value="Papain-like_cys_pep_sf"/>
</dbReference>
<dbReference type="Pfam" id="PF01841">
    <property type="entry name" value="Transglut_core"/>
    <property type="match status" value="1"/>
</dbReference>
<feature type="transmembrane region" description="Helical" evidence="2">
    <location>
        <begin position="162"/>
        <end position="179"/>
    </location>
</feature>
<dbReference type="AlphaFoldDB" id="A0A1Y5P431"/>
<feature type="region of interest" description="Disordered" evidence="1">
    <location>
        <begin position="799"/>
        <end position="818"/>
    </location>
</feature>
<dbReference type="RefSeq" id="WP_295576553.1">
    <property type="nucleotide sequence ID" value="NZ_FLQR01000008.1"/>
</dbReference>
<organism evidence="4">
    <name type="scientific">uncultured Microbacterium sp</name>
    <dbReference type="NCBI Taxonomy" id="191216"/>
    <lineage>
        <taxon>Bacteria</taxon>
        <taxon>Bacillati</taxon>
        <taxon>Actinomycetota</taxon>
        <taxon>Actinomycetes</taxon>
        <taxon>Micrococcales</taxon>
        <taxon>Microbacteriaceae</taxon>
        <taxon>Microbacterium</taxon>
        <taxon>environmental samples</taxon>
    </lineage>
</organism>
<keyword evidence="2" id="KW-0472">Membrane</keyword>
<gene>
    <name evidence="4" type="ORF">MIPYR_40157</name>
</gene>
<keyword evidence="2" id="KW-0812">Transmembrane</keyword>
<feature type="transmembrane region" description="Helical" evidence="2">
    <location>
        <begin position="199"/>
        <end position="217"/>
    </location>
</feature>
<dbReference type="SUPFAM" id="SSF54001">
    <property type="entry name" value="Cysteine proteinases"/>
    <property type="match status" value="1"/>
</dbReference>
<feature type="transmembrane region" description="Helical" evidence="2">
    <location>
        <begin position="658"/>
        <end position="686"/>
    </location>
</feature>
<feature type="transmembrane region" description="Helical" evidence="2">
    <location>
        <begin position="50"/>
        <end position="69"/>
    </location>
</feature>
<feature type="transmembrane region" description="Helical" evidence="2">
    <location>
        <begin position="23"/>
        <end position="44"/>
    </location>
</feature>
<reference evidence="4" key="1">
    <citation type="submission" date="2016-03" db="EMBL/GenBank/DDBJ databases">
        <authorList>
            <person name="Ploux O."/>
        </authorList>
    </citation>
    <scope>NUCLEOTIDE SEQUENCE</scope>
    <source>
        <strain evidence="4">UC1</strain>
    </source>
</reference>
<feature type="compositionally biased region" description="Basic and acidic residues" evidence="1">
    <location>
        <begin position="802"/>
        <end position="818"/>
    </location>
</feature>
<evidence type="ECO:0000256" key="2">
    <source>
        <dbReference type="SAM" id="Phobius"/>
    </source>
</evidence>
<dbReference type="Gene3D" id="3.10.620.30">
    <property type="match status" value="1"/>
</dbReference>
<evidence type="ECO:0000313" key="4">
    <source>
        <dbReference type="EMBL" id="SBS73407.1"/>
    </source>
</evidence>
<feature type="transmembrane region" description="Helical" evidence="2">
    <location>
        <begin position="249"/>
        <end position="271"/>
    </location>
</feature>
<accession>A0A1Y5P431</accession>
<feature type="domain" description="Transglutaminase-like" evidence="3">
    <location>
        <begin position="528"/>
        <end position="601"/>
    </location>
</feature>
<name>A0A1Y5P431_9MICO</name>
<sequence length="818" mass="85635">MTAAQHAAGSPSSAGTVEWRGRYVAGTAYVIVMILLAAIAAWPIYRDPAFVMVVGAGSLLGAALAVLIARRGWSGWATAGLLALTLLIVGVPLGVPGRTGSAGELLRGLGELVAGVVVGWKDLVTVALPVGTYRNLLVPALVVFLCGTCIALQLTWQQRRSAYAAVPVTLAMTGFGLVFGRTSVSAPLDLGPLTISAPAETAVGVAALLASVLWLSWRGRHERQDALQRAAHASGVRRRRRSRADARRAALGVGMVAVAALGVAAVVPAAALSADRHVLRDAVGPEVELSEALSPLAAYRTLFTDDVIDDVAFTVSGATLPDRVRLATLDTYDGAVFRTGSAGAGGRFARVPAMRDAGAGEAVGAVVQIGALTDIWMPTIGALASARFDDSRAATLADGFYYSAELGAAVQTAGWRAGDRYRLSGSEVPAATLAEATAPGGVASRVEAPTSLRRWVDEHAVGTGGATLASLVDLLRARGYLSHALTEDADTAWMERLDGYRFVPSTSGHSLGRIDDMFDALLERENEATGGLVAAIGDDEQFSVAVALIAQELGFPARIVYGARLTAEPGLPSCTDGVCRSGDLAAWVEVRSSAGQWIAVDVTPQHAQPPALLVTEQRDPRVATEVRPDVVEEVVPPRPAQDDTSRADRDADALDLTWLWAALRGVGVGASIVAIVIGPSLLIVAAKALRRRGRRRADDPVARIAGGWEEYVDAAADAGRPAPGHLTRTEAAGILATPAGTVLAEAADEAVFSRGGITPAEADEFWRIVEAERHGMATGFWRRWRAAVSLRSFARLGGTRAHTTERGSRRPSGRRTEP</sequence>
<feature type="transmembrane region" description="Helical" evidence="2">
    <location>
        <begin position="136"/>
        <end position="155"/>
    </location>
</feature>
<evidence type="ECO:0000256" key="1">
    <source>
        <dbReference type="SAM" id="MobiDB-lite"/>
    </source>
</evidence>
<feature type="transmembrane region" description="Helical" evidence="2">
    <location>
        <begin position="76"/>
        <end position="95"/>
    </location>
</feature>
<protein>
    <submittedName>
        <fullName evidence="4">Transglutaminase domain-containing protein</fullName>
    </submittedName>
</protein>
<dbReference type="InterPro" id="IPR002931">
    <property type="entry name" value="Transglutaminase-like"/>
</dbReference>
<proteinExistence type="predicted"/>
<evidence type="ECO:0000259" key="3">
    <source>
        <dbReference type="Pfam" id="PF01841"/>
    </source>
</evidence>
<dbReference type="EMBL" id="FLQR01000008">
    <property type="protein sequence ID" value="SBS73407.1"/>
    <property type="molecule type" value="Genomic_DNA"/>
</dbReference>